<keyword evidence="1" id="KW-0315">Glutamine amidotransferase</keyword>
<gene>
    <name evidence="3" type="ORF">WN59_03490</name>
</gene>
<evidence type="ECO:0000313" key="4">
    <source>
        <dbReference type="Proteomes" id="UP000034287"/>
    </source>
</evidence>
<dbReference type="Pfam" id="PF00117">
    <property type="entry name" value="GATase"/>
    <property type="match status" value="1"/>
</dbReference>
<dbReference type="GO" id="GO:0000162">
    <property type="term" value="P:L-tryptophan biosynthetic process"/>
    <property type="evidence" value="ECO:0007669"/>
    <property type="project" value="TreeGrafter"/>
</dbReference>
<proteinExistence type="predicted"/>
<evidence type="ECO:0000256" key="1">
    <source>
        <dbReference type="ARBA" id="ARBA00022962"/>
    </source>
</evidence>
<dbReference type="Proteomes" id="UP000034287">
    <property type="component" value="Unassembled WGS sequence"/>
</dbReference>
<dbReference type="Gene3D" id="3.40.50.880">
    <property type="match status" value="1"/>
</dbReference>
<dbReference type="SUPFAM" id="SSF52317">
    <property type="entry name" value="Class I glutamine amidotransferase-like"/>
    <property type="match status" value="1"/>
</dbReference>
<dbReference type="EMBL" id="LAYZ01000001">
    <property type="protein sequence ID" value="KKK35880.1"/>
    <property type="molecule type" value="Genomic_DNA"/>
</dbReference>
<comment type="caution">
    <text evidence="3">The sequence shown here is derived from an EMBL/GenBank/DDBJ whole genome shotgun (WGS) entry which is preliminary data.</text>
</comment>
<dbReference type="PATRIC" id="fig|1432562.3.peg.706"/>
<name>A0A0M2STC2_9STAP</name>
<protein>
    <submittedName>
        <fullName evidence="3">Anthranilate synthase subunit II</fullName>
    </submittedName>
</protein>
<dbReference type="PANTHER" id="PTHR43418:SF4">
    <property type="entry name" value="MULTIFUNCTIONAL TRYPTOPHAN BIOSYNTHESIS PROTEIN"/>
    <property type="match status" value="1"/>
</dbReference>
<sequence length="192" mass="21418">MIYMIDHYDSFTYNIVQFLGERGEDITVRRNDAVRLNEIEALQPGLILLSPGPRTPEQTGMTLEVIEKFKGIIPIFGVCLGHQSIAHAFGGDIVKTGRLMHGKTSQLHHDGKGIFRGMPQGTEVMNYHSLVVDRISLPDCFEVSAENEEGEVMAIRHRNLPLEGVQFHPESIGSADGRKLLENVLESIKVQI</sequence>
<dbReference type="InterPro" id="IPR029062">
    <property type="entry name" value="Class_I_gatase-like"/>
</dbReference>
<dbReference type="PANTHER" id="PTHR43418">
    <property type="entry name" value="MULTIFUNCTIONAL TRYPTOPHAN BIOSYNTHESIS PROTEIN-RELATED"/>
    <property type="match status" value="1"/>
</dbReference>
<dbReference type="STRING" id="1432562.WN59_03490"/>
<accession>A0A0M2STC2</accession>
<keyword evidence="4" id="KW-1185">Reference proteome</keyword>
<feature type="domain" description="Glutamine amidotransferase" evidence="2">
    <location>
        <begin position="4"/>
        <end position="185"/>
    </location>
</feature>
<evidence type="ECO:0000313" key="3">
    <source>
        <dbReference type="EMBL" id="KKK35880.1"/>
    </source>
</evidence>
<dbReference type="CDD" id="cd01743">
    <property type="entry name" value="GATase1_Anthranilate_Synthase"/>
    <property type="match status" value="1"/>
</dbReference>
<dbReference type="NCBIfam" id="TIGR00566">
    <property type="entry name" value="trpG_papA"/>
    <property type="match status" value="1"/>
</dbReference>
<dbReference type="FunFam" id="3.40.50.880:FF:000003">
    <property type="entry name" value="Anthranilate synthase component II"/>
    <property type="match status" value="1"/>
</dbReference>
<dbReference type="InterPro" id="IPR050472">
    <property type="entry name" value="Anth_synth/Amidotransfase"/>
</dbReference>
<reference evidence="3 4" key="1">
    <citation type="submission" date="2015-04" db="EMBL/GenBank/DDBJ databases">
        <title>Taxonomic description and genome sequence of Salinicoccus sediminis sp. nov., a novel hyper halotolerant bacterium isolated from marine sediment.</title>
        <authorList>
            <person name="Mathan Kumar R."/>
            <person name="Kaur G."/>
            <person name="Kumar N."/>
            <person name="Kumar A."/>
            <person name="Singh N.K."/>
            <person name="Kaur N."/>
            <person name="Mayilraj S."/>
        </authorList>
    </citation>
    <scope>NUCLEOTIDE SEQUENCE [LARGE SCALE GENOMIC DNA]</scope>
    <source>
        <strain evidence="3 4">SV-16</strain>
    </source>
</reference>
<dbReference type="InterPro" id="IPR017926">
    <property type="entry name" value="GATASE"/>
</dbReference>
<dbReference type="GO" id="GO:0004049">
    <property type="term" value="F:anthranilate synthase activity"/>
    <property type="evidence" value="ECO:0007669"/>
    <property type="project" value="TreeGrafter"/>
</dbReference>
<dbReference type="PRINTS" id="PR00097">
    <property type="entry name" value="ANTSNTHASEII"/>
</dbReference>
<dbReference type="AlphaFoldDB" id="A0A0M2STC2"/>
<dbReference type="PRINTS" id="PR00096">
    <property type="entry name" value="GATASE"/>
</dbReference>
<dbReference type="GO" id="GO:0005829">
    <property type="term" value="C:cytosol"/>
    <property type="evidence" value="ECO:0007669"/>
    <property type="project" value="TreeGrafter"/>
</dbReference>
<dbReference type="RefSeq" id="WP_046512602.1">
    <property type="nucleotide sequence ID" value="NZ_LAYZ01000001.1"/>
</dbReference>
<organism evidence="3 4">
    <name type="scientific">Salinicoccus sediminis</name>
    <dbReference type="NCBI Taxonomy" id="1432562"/>
    <lineage>
        <taxon>Bacteria</taxon>
        <taxon>Bacillati</taxon>
        <taxon>Bacillota</taxon>
        <taxon>Bacilli</taxon>
        <taxon>Bacillales</taxon>
        <taxon>Staphylococcaceae</taxon>
        <taxon>Salinicoccus</taxon>
    </lineage>
</organism>
<dbReference type="OrthoDB" id="9804328at2"/>
<evidence type="ECO:0000259" key="2">
    <source>
        <dbReference type="Pfam" id="PF00117"/>
    </source>
</evidence>
<dbReference type="PROSITE" id="PS51273">
    <property type="entry name" value="GATASE_TYPE_1"/>
    <property type="match status" value="1"/>
</dbReference>
<dbReference type="PRINTS" id="PR00099">
    <property type="entry name" value="CPSGATASE"/>
</dbReference>
<dbReference type="InterPro" id="IPR006221">
    <property type="entry name" value="TrpG/PapA_dom"/>
</dbReference>